<evidence type="ECO:0000256" key="3">
    <source>
        <dbReference type="ARBA" id="ARBA00022729"/>
    </source>
</evidence>
<evidence type="ECO:0000256" key="6">
    <source>
        <dbReference type="RuleBase" id="RU000411"/>
    </source>
</evidence>
<dbReference type="Gene3D" id="3.30.497.10">
    <property type="entry name" value="Antithrombin, subunit I, domain 2"/>
    <property type="match status" value="1"/>
</dbReference>
<dbReference type="FunFam" id="3.30.497.10:FF:000001">
    <property type="entry name" value="Serine protease inhibitor"/>
    <property type="match status" value="1"/>
</dbReference>
<feature type="signal peptide" evidence="7">
    <location>
        <begin position="1"/>
        <end position="24"/>
    </location>
</feature>
<comment type="similarity">
    <text evidence="1 6">Belongs to the serpin family.</text>
</comment>
<dbReference type="InParanoid" id="A0A1S3A4F6"/>
<dbReference type="RefSeq" id="XP_007529139.1">
    <property type="nucleotide sequence ID" value="XM_007529077.3"/>
</dbReference>
<accession>A0A1S3A4F6</accession>
<keyword evidence="4" id="KW-0722">Serine protease inhibitor</keyword>
<feature type="chain" id="PRO_5010182458" evidence="7">
    <location>
        <begin position="25"/>
        <end position="415"/>
    </location>
</feature>
<evidence type="ECO:0000256" key="5">
    <source>
        <dbReference type="ARBA" id="ARBA00023180"/>
    </source>
</evidence>
<name>A0A1S3A4F6_ERIEU</name>
<keyword evidence="3 7" id="KW-0732">Signal</keyword>
<sequence length="415" mass="45740">MPSSTTWGLLLLAGLSCLAPGLWAEDLQGAAVQDTEPPEELSASQKITPSMADFTLGLYRQLARESNSSNIFFSPVSIASAFALLALGARGTTHTEILEGLHFNLTERAEADIHRGFQHLLRSLNQPDGQLQLSTGSGLFIQQGLKLAEKFLEDAKTLYHAEAFSTDFKNLTEAKKQINDYVEKGTQGKIVDLVKELSADSVLALVNFIFFKGKWEKPFRAELTTEQDFHVDEQTTVKVPMMNRLGMFQIHRCDTLSGWVLQMPYLGNATAMFLLPDQGKMRHLEDTLSPELLAKFLDKRGASSTNVYFPKTSISGTYDLKVTLGKLGITRVFSNGAELSGITEDAPLKVSQAVHKAVLTMDETGTEAAGATIVEMVPYSMPKTVKYNRPFMIIIYDSNLKTILFMGKVMNPAQA</sequence>
<reference evidence="10" key="1">
    <citation type="submission" date="2025-08" db="UniProtKB">
        <authorList>
            <consortium name="RefSeq"/>
        </authorList>
    </citation>
    <scope>IDENTIFICATION</scope>
</reference>
<dbReference type="InterPro" id="IPR023796">
    <property type="entry name" value="Serpin_dom"/>
</dbReference>
<dbReference type="FunCoup" id="A0A1S3A4F6">
    <property type="interactions" value="152"/>
</dbReference>
<evidence type="ECO:0000259" key="8">
    <source>
        <dbReference type="SMART" id="SM00093"/>
    </source>
</evidence>
<dbReference type="Proteomes" id="UP001652624">
    <property type="component" value="Chromosome 22"/>
</dbReference>
<dbReference type="InterPro" id="IPR000215">
    <property type="entry name" value="Serpin_fam"/>
</dbReference>
<dbReference type="Gene3D" id="2.10.310.10">
    <property type="entry name" value="Serpins superfamily"/>
    <property type="match status" value="1"/>
</dbReference>
<dbReference type="OrthoDB" id="671595at2759"/>
<dbReference type="AlphaFoldDB" id="A0A1S3A4F6"/>
<dbReference type="GO" id="GO:0004867">
    <property type="term" value="F:serine-type endopeptidase inhibitor activity"/>
    <property type="evidence" value="ECO:0007669"/>
    <property type="project" value="UniProtKB-KW"/>
</dbReference>
<keyword evidence="2" id="KW-0646">Protease inhibitor</keyword>
<dbReference type="SMART" id="SM00093">
    <property type="entry name" value="SERPIN"/>
    <property type="match status" value="1"/>
</dbReference>
<keyword evidence="9" id="KW-1185">Reference proteome</keyword>
<evidence type="ECO:0000256" key="7">
    <source>
        <dbReference type="SAM" id="SignalP"/>
    </source>
</evidence>
<dbReference type="InterPro" id="IPR042185">
    <property type="entry name" value="Serpin_sf_2"/>
</dbReference>
<evidence type="ECO:0000256" key="1">
    <source>
        <dbReference type="ARBA" id="ARBA00009500"/>
    </source>
</evidence>
<gene>
    <name evidence="10" type="primary">LOC103118859</name>
</gene>
<dbReference type="GO" id="GO:0005615">
    <property type="term" value="C:extracellular space"/>
    <property type="evidence" value="ECO:0007669"/>
    <property type="project" value="InterPro"/>
</dbReference>
<evidence type="ECO:0000313" key="9">
    <source>
        <dbReference type="Proteomes" id="UP001652624"/>
    </source>
</evidence>
<dbReference type="FunFam" id="2.30.39.10:FF:000003">
    <property type="entry name" value="alpha-1-antitrypsin isoform X1"/>
    <property type="match status" value="1"/>
</dbReference>
<evidence type="ECO:0000256" key="2">
    <source>
        <dbReference type="ARBA" id="ARBA00022690"/>
    </source>
</evidence>
<dbReference type="PROSITE" id="PS00284">
    <property type="entry name" value="SERPIN"/>
    <property type="match status" value="1"/>
</dbReference>
<dbReference type="GeneID" id="103118859"/>
<protein>
    <submittedName>
        <fullName evidence="10">Alpha-1-antitrypsin-like</fullName>
    </submittedName>
</protein>
<proteinExistence type="inferred from homology"/>
<dbReference type="PANTHER" id="PTHR11461:SF165">
    <property type="entry name" value="ALPHA-1-ANTITRYPSIN"/>
    <property type="match status" value="1"/>
</dbReference>
<evidence type="ECO:0000256" key="4">
    <source>
        <dbReference type="ARBA" id="ARBA00022900"/>
    </source>
</evidence>
<dbReference type="Pfam" id="PF00079">
    <property type="entry name" value="Serpin"/>
    <property type="match status" value="1"/>
</dbReference>
<organism evidence="9 10">
    <name type="scientific">Erinaceus europaeus</name>
    <name type="common">Western European hedgehog</name>
    <dbReference type="NCBI Taxonomy" id="9365"/>
    <lineage>
        <taxon>Eukaryota</taxon>
        <taxon>Metazoa</taxon>
        <taxon>Chordata</taxon>
        <taxon>Craniata</taxon>
        <taxon>Vertebrata</taxon>
        <taxon>Euteleostomi</taxon>
        <taxon>Mammalia</taxon>
        <taxon>Eutheria</taxon>
        <taxon>Laurasiatheria</taxon>
        <taxon>Eulipotyphla</taxon>
        <taxon>Erinaceidae</taxon>
        <taxon>Erinaceinae</taxon>
        <taxon>Erinaceus</taxon>
    </lineage>
</organism>
<dbReference type="eggNOG" id="KOG2392">
    <property type="taxonomic scope" value="Eukaryota"/>
</dbReference>
<dbReference type="Gene3D" id="2.30.39.10">
    <property type="entry name" value="Alpha-1-antitrypsin, domain 1"/>
    <property type="match status" value="1"/>
</dbReference>
<evidence type="ECO:0000313" key="10">
    <source>
        <dbReference type="RefSeq" id="XP_007529139.1"/>
    </source>
</evidence>
<dbReference type="InterPro" id="IPR036186">
    <property type="entry name" value="Serpin_sf"/>
</dbReference>
<dbReference type="PANTHER" id="PTHR11461">
    <property type="entry name" value="SERINE PROTEASE INHIBITOR, SERPIN"/>
    <property type="match status" value="1"/>
</dbReference>
<keyword evidence="5" id="KW-0325">Glycoprotein</keyword>
<dbReference type="STRING" id="9365.ENSEEUP00000008086"/>
<dbReference type="InterPro" id="IPR042178">
    <property type="entry name" value="Serpin_sf_1"/>
</dbReference>
<dbReference type="SUPFAM" id="SSF56574">
    <property type="entry name" value="Serpins"/>
    <property type="match status" value="1"/>
</dbReference>
<dbReference type="InterPro" id="IPR023795">
    <property type="entry name" value="Serpin_CS"/>
</dbReference>
<feature type="domain" description="Serpin" evidence="8">
    <location>
        <begin position="56"/>
        <end position="412"/>
    </location>
</feature>
<dbReference type="FunFam" id="2.10.310.10:FF:000001">
    <property type="entry name" value="Serpin family A member 1"/>
    <property type="match status" value="1"/>
</dbReference>